<comment type="similarity">
    <text evidence="2">Belongs to the TamA family.</text>
</comment>
<organism evidence="13 14">
    <name type="scientific">Azospirillum rugosum</name>
    <dbReference type="NCBI Taxonomy" id="416170"/>
    <lineage>
        <taxon>Bacteria</taxon>
        <taxon>Pseudomonadati</taxon>
        <taxon>Pseudomonadota</taxon>
        <taxon>Alphaproteobacteria</taxon>
        <taxon>Rhodospirillales</taxon>
        <taxon>Azospirillaceae</taxon>
        <taxon>Azospirillum</taxon>
    </lineage>
</organism>
<evidence type="ECO:0000256" key="4">
    <source>
        <dbReference type="ARBA" id="ARBA00022452"/>
    </source>
</evidence>
<dbReference type="RefSeq" id="WP_209767371.1">
    <property type="nucleotide sequence ID" value="NZ_JAGINP010000011.1"/>
</dbReference>
<evidence type="ECO:0000256" key="5">
    <source>
        <dbReference type="ARBA" id="ARBA00023136"/>
    </source>
</evidence>
<accession>A0ABS4SLK5</accession>
<feature type="signal peptide" evidence="9">
    <location>
        <begin position="1"/>
        <end position="23"/>
    </location>
</feature>
<name>A0ABS4SLK5_9PROT</name>
<evidence type="ECO:0000313" key="13">
    <source>
        <dbReference type="EMBL" id="MBP2293436.1"/>
    </source>
</evidence>
<dbReference type="PANTHER" id="PTHR12815">
    <property type="entry name" value="SORTING AND ASSEMBLY MACHINERY SAMM50 PROTEIN FAMILY MEMBER"/>
    <property type="match status" value="1"/>
</dbReference>
<sequence>MIRRASASRLAILLLTGALASQAGPDARAQEPTPPPAGETPAETPAEPSSAQPEAGPKVPYEVEITGVEDGGLNKILNDTSTLVGLRDDPPPSVLGLERRAADDRERLHTALRSEGYYDATLDIRVDADRQPAKVTVAVQPGPAYRFKTITIASADAAPLPGAPITAEDIGLTPGDRARAPLVVDGQSALLRRLSDRGHPFATVAERRVVVNHEERSMDVTYTVAPGQLVVFGDTRIEGLKDVDEDLILGRLPWARGQVYDTALLDKARTQIAGLGVFDTVSVRLADQPGPGGSTPVTVTLAERKFRFIGANVFYSSTDGVGGGAYWGHRNLFGGAEQLRLGVDIGRIAGDNGSGSARGRDLDLPDLRFSASFRKPDFLATQQSLIANFQVASEQLPAYDRVATLLSAGLERQWTDQLKSSISVSGERGRVRSNLQEFQTAFVGVPVGIAWDGSNNLLNPTEGYRVSFQGTPWFPIGGDTDTQFTTLQVNASAYHDLTGDGRYVAAGRIGLGGTAGASLAQIPPDHRFYAGGGGSVRGFGFQKAGPRDVFGDPTGGRSLFEAGLEMRIKVTDTIGVVPFVDAGTVYDSAFPDFSQQLRVGAGIGARYYTDFGPLRVDVGFPVNAESGDAKWQLYISLGQAF</sequence>
<dbReference type="Gene3D" id="3.10.20.310">
    <property type="entry name" value="membrane protein fhac"/>
    <property type="match status" value="1"/>
</dbReference>
<keyword evidence="14" id="KW-1185">Reference proteome</keyword>
<reference evidence="13 14" key="1">
    <citation type="submission" date="2021-03" db="EMBL/GenBank/DDBJ databases">
        <title>Genomic Encyclopedia of Type Strains, Phase III (KMG-III): the genomes of soil and plant-associated and newly described type strains.</title>
        <authorList>
            <person name="Whitman W."/>
        </authorList>
    </citation>
    <scope>NUCLEOTIDE SEQUENCE [LARGE SCALE GENOMIC DNA]</scope>
    <source>
        <strain evidence="13 14">IMMIB AFH-6</strain>
    </source>
</reference>
<evidence type="ECO:0000259" key="10">
    <source>
        <dbReference type="Pfam" id="PF01103"/>
    </source>
</evidence>
<dbReference type="InterPro" id="IPR000184">
    <property type="entry name" value="Bac_surfAg_D15"/>
</dbReference>
<evidence type="ECO:0000313" key="14">
    <source>
        <dbReference type="Proteomes" id="UP000781958"/>
    </source>
</evidence>
<keyword evidence="4" id="KW-0812">Transmembrane</keyword>
<evidence type="ECO:0000256" key="8">
    <source>
        <dbReference type="SAM" id="MobiDB-lite"/>
    </source>
</evidence>
<dbReference type="Pfam" id="PF01103">
    <property type="entry name" value="Omp85"/>
    <property type="match status" value="1"/>
</dbReference>
<evidence type="ECO:0000256" key="2">
    <source>
        <dbReference type="ARBA" id="ARBA00010248"/>
    </source>
</evidence>
<evidence type="ECO:0000256" key="9">
    <source>
        <dbReference type="SAM" id="SignalP"/>
    </source>
</evidence>
<protein>
    <recommendedName>
        <fullName evidence="3">Translocation and assembly module subunit TamA</fullName>
    </recommendedName>
    <alternativeName>
        <fullName evidence="6">Autotransporter assembly factor TamA</fullName>
    </alternativeName>
</protein>
<dbReference type="Proteomes" id="UP000781958">
    <property type="component" value="Unassembled WGS sequence"/>
</dbReference>
<dbReference type="InterPro" id="IPR010827">
    <property type="entry name" value="BamA/TamA_POTRA"/>
</dbReference>
<keyword evidence="9" id="KW-0732">Signal</keyword>
<evidence type="ECO:0000259" key="12">
    <source>
        <dbReference type="Pfam" id="PF17243"/>
    </source>
</evidence>
<evidence type="ECO:0000256" key="7">
    <source>
        <dbReference type="ARBA" id="ARBA00093548"/>
    </source>
</evidence>
<evidence type="ECO:0000256" key="3">
    <source>
        <dbReference type="ARBA" id="ARBA00015419"/>
    </source>
</evidence>
<feature type="region of interest" description="Disordered" evidence="8">
    <location>
        <begin position="22"/>
        <end position="57"/>
    </location>
</feature>
<dbReference type="EMBL" id="JAGINP010000011">
    <property type="protein sequence ID" value="MBP2293436.1"/>
    <property type="molecule type" value="Genomic_DNA"/>
</dbReference>
<dbReference type="Pfam" id="PF17243">
    <property type="entry name" value="POTRA_TamA_1"/>
    <property type="match status" value="1"/>
</dbReference>
<evidence type="ECO:0000256" key="6">
    <source>
        <dbReference type="ARBA" id="ARBA00033063"/>
    </source>
</evidence>
<dbReference type="Gene3D" id="2.40.160.50">
    <property type="entry name" value="membrane protein fhac: a member of the omp85/tpsb transporter family"/>
    <property type="match status" value="1"/>
</dbReference>
<gene>
    <name evidence="13" type="ORF">J2851_003219</name>
</gene>
<feature type="chain" id="PRO_5047329983" description="Translocation and assembly module subunit TamA" evidence="9">
    <location>
        <begin position="24"/>
        <end position="641"/>
    </location>
</feature>
<keyword evidence="5" id="KW-0472">Membrane</keyword>
<proteinExistence type="inferred from homology"/>
<dbReference type="InterPro" id="IPR039910">
    <property type="entry name" value="D15-like"/>
</dbReference>
<evidence type="ECO:0000259" key="11">
    <source>
        <dbReference type="Pfam" id="PF07244"/>
    </source>
</evidence>
<feature type="domain" description="Bacterial surface antigen (D15)" evidence="10">
    <location>
        <begin position="331"/>
        <end position="641"/>
    </location>
</feature>
<dbReference type="PANTHER" id="PTHR12815:SF42">
    <property type="entry name" value="BACTERIAL SURFACE ANTIGEN (D15) DOMAIN-CONTAINING PROTEIN"/>
    <property type="match status" value="1"/>
</dbReference>
<comment type="caution">
    <text evidence="13">The sequence shown here is derived from an EMBL/GenBank/DDBJ whole genome shotgun (WGS) entry which is preliminary data.</text>
</comment>
<evidence type="ECO:0000256" key="1">
    <source>
        <dbReference type="ARBA" id="ARBA00004442"/>
    </source>
</evidence>
<feature type="compositionally biased region" description="Low complexity" evidence="8">
    <location>
        <begin position="39"/>
        <end position="57"/>
    </location>
</feature>
<comment type="subcellular location">
    <subcellularLocation>
        <location evidence="1">Cell outer membrane</location>
    </subcellularLocation>
</comment>
<dbReference type="InterPro" id="IPR035243">
    <property type="entry name" value="TamA_POTRA_Dom_1"/>
</dbReference>
<comment type="subunit">
    <text evidence="7">Interacts with TamB to form the translocation and assembly module (TAM).</text>
</comment>
<feature type="domain" description="POTRA" evidence="11">
    <location>
        <begin position="231"/>
        <end position="303"/>
    </location>
</feature>
<keyword evidence="4" id="KW-1134">Transmembrane beta strand</keyword>
<dbReference type="Pfam" id="PF07244">
    <property type="entry name" value="POTRA"/>
    <property type="match status" value="1"/>
</dbReference>
<feature type="domain" description="TamA POTRA" evidence="12">
    <location>
        <begin position="62"/>
        <end position="141"/>
    </location>
</feature>